<feature type="domain" description="Tyr recombinase" evidence="5">
    <location>
        <begin position="149"/>
        <end position="377"/>
    </location>
</feature>
<gene>
    <name evidence="6" type="ORF">FHS21_005827</name>
</gene>
<organism evidence="6 7">
    <name type="scientific">Phyllobacterium trifolii</name>
    <dbReference type="NCBI Taxonomy" id="300193"/>
    <lineage>
        <taxon>Bacteria</taxon>
        <taxon>Pseudomonadati</taxon>
        <taxon>Pseudomonadota</taxon>
        <taxon>Alphaproteobacteria</taxon>
        <taxon>Hyphomicrobiales</taxon>
        <taxon>Phyllobacteriaceae</taxon>
        <taxon>Phyllobacterium</taxon>
    </lineage>
</organism>
<dbReference type="InterPro" id="IPR050090">
    <property type="entry name" value="Tyrosine_recombinase_XerCD"/>
</dbReference>
<dbReference type="PROSITE" id="PS51898">
    <property type="entry name" value="TYR_RECOMBINASE"/>
    <property type="match status" value="1"/>
</dbReference>
<dbReference type="GO" id="GO:0015074">
    <property type="term" value="P:DNA integration"/>
    <property type="evidence" value="ECO:0007669"/>
    <property type="project" value="UniProtKB-KW"/>
</dbReference>
<keyword evidence="7" id="KW-1185">Reference proteome</keyword>
<keyword evidence="2" id="KW-0229">DNA integration</keyword>
<reference evidence="6 7" key="1">
    <citation type="submission" date="2020-08" db="EMBL/GenBank/DDBJ databases">
        <title>Genomic Encyclopedia of Type Strains, Phase III (KMG-III): the genomes of soil and plant-associated and newly described type strains.</title>
        <authorList>
            <person name="Whitman W."/>
        </authorList>
    </citation>
    <scope>NUCLEOTIDE SEQUENCE [LARGE SCALE GENOMIC DNA]</scope>
    <source>
        <strain evidence="6 7">CECT 7015</strain>
    </source>
</reference>
<dbReference type="Gene3D" id="1.10.443.10">
    <property type="entry name" value="Intergrase catalytic core"/>
    <property type="match status" value="1"/>
</dbReference>
<dbReference type="Pfam" id="PF00589">
    <property type="entry name" value="Phage_integrase"/>
    <property type="match status" value="1"/>
</dbReference>
<evidence type="ECO:0000256" key="3">
    <source>
        <dbReference type="ARBA" id="ARBA00023125"/>
    </source>
</evidence>
<dbReference type="RefSeq" id="WP_183665154.1">
    <property type="nucleotide sequence ID" value="NZ_JACHXN010000031.1"/>
</dbReference>
<proteinExistence type="inferred from homology"/>
<evidence type="ECO:0000313" key="7">
    <source>
        <dbReference type="Proteomes" id="UP000554520"/>
    </source>
</evidence>
<dbReference type="SUPFAM" id="SSF56349">
    <property type="entry name" value="DNA breaking-rejoining enzymes"/>
    <property type="match status" value="1"/>
</dbReference>
<dbReference type="InterPro" id="IPR002104">
    <property type="entry name" value="Integrase_catalytic"/>
</dbReference>
<evidence type="ECO:0000256" key="1">
    <source>
        <dbReference type="ARBA" id="ARBA00008857"/>
    </source>
</evidence>
<dbReference type="GO" id="GO:0003677">
    <property type="term" value="F:DNA binding"/>
    <property type="evidence" value="ECO:0007669"/>
    <property type="project" value="UniProtKB-KW"/>
</dbReference>
<comment type="similarity">
    <text evidence="1">Belongs to the 'phage' integrase family.</text>
</comment>
<name>A0A839UHT9_9HYPH</name>
<protein>
    <submittedName>
        <fullName evidence="6">Integrase</fullName>
    </submittedName>
</protein>
<evidence type="ECO:0000313" key="6">
    <source>
        <dbReference type="EMBL" id="MBB3149374.1"/>
    </source>
</evidence>
<keyword evidence="3" id="KW-0238">DNA-binding</keyword>
<sequence length="395" mass="45580">MRDTLPESKFPKALAGALLLNKNGLPRYWPIAWRELYGSSKAESTLQKYFADMEFLYRSVEQRTGIDCLDAFITSLDFDRLRPILQGIFIELRHSGSGSNERWQRITAYLRHVASQLGARNAMSKIFADIDVTDCDGKPNRQMKPSDLRAMPKLVVKDILQLVDTKSSRNPFRSRDNAYRNSTLVNIFLELGLRRSEVCLLTLQSLKRGRDPESGQIRYWINIHEDASAVGETRESKPKIKTVQSIRQIPVPSKLAQEIETYITNFRGRQRHSFLFASQKSKPISKSMINLIIKTISDNLSPEAVKDLADRRRVKSVTPHHFRHTAAVNRLAAFVKDGDPLDVAIDRLRGFFGWSKKSEMPRYYAKAYFETLDVKWSERFDDNVRRLRGQDYVDF</sequence>
<dbReference type="EMBL" id="JACHXN010000031">
    <property type="protein sequence ID" value="MBB3149374.1"/>
    <property type="molecule type" value="Genomic_DNA"/>
</dbReference>
<dbReference type="PANTHER" id="PTHR30349:SF41">
    <property type="entry name" value="INTEGRASE_RECOMBINASE PROTEIN MJ0367-RELATED"/>
    <property type="match status" value="1"/>
</dbReference>
<comment type="caution">
    <text evidence="6">The sequence shown here is derived from an EMBL/GenBank/DDBJ whole genome shotgun (WGS) entry which is preliminary data.</text>
</comment>
<evidence type="ECO:0000259" key="5">
    <source>
        <dbReference type="PROSITE" id="PS51898"/>
    </source>
</evidence>
<dbReference type="GO" id="GO:0006310">
    <property type="term" value="P:DNA recombination"/>
    <property type="evidence" value="ECO:0007669"/>
    <property type="project" value="UniProtKB-KW"/>
</dbReference>
<evidence type="ECO:0000256" key="2">
    <source>
        <dbReference type="ARBA" id="ARBA00022908"/>
    </source>
</evidence>
<dbReference type="InterPro" id="IPR013762">
    <property type="entry name" value="Integrase-like_cat_sf"/>
</dbReference>
<dbReference type="Proteomes" id="UP000554520">
    <property type="component" value="Unassembled WGS sequence"/>
</dbReference>
<dbReference type="InterPro" id="IPR011010">
    <property type="entry name" value="DNA_brk_join_enz"/>
</dbReference>
<dbReference type="PANTHER" id="PTHR30349">
    <property type="entry name" value="PHAGE INTEGRASE-RELATED"/>
    <property type="match status" value="1"/>
</dbReference>
<evidence type="ECO:0000256" key="4">
    <source>
        <dbReference type="ARBA" id="ARBA00023172"/>
    </source>
</evidence>
<dbReference type="CDD" id="cd00397">
    <property type="entry name" value="DNA_BRE_C"/>
    <property type="match status" value="1"/>
</dbReference>
<keyword evidence="4" id="KW-0233">DNA recombination</keyword>
<dbReference type="AlphaFoldDB" id="A0A839UHT9"/>
<accession>A0A839UHT9</accession>